<dbReference type="AlphaFoldDB" id="A0A0L1JGV0"/>
<dbReference type="PANTHER" id="PTHR33938:SF2">
    <property type="entry name" value="CARBOXYLIC ESTER HYDROLASE"/>
    <property type="match status" value="1"/>
</dbReference>
<accession>A0A0L1JGV0</accession>
<dbReference type="EC" id="3.1.1.-" evidence="5"/>
<feature type="signal peptide" evidence="5">
    <location>
        <begin position="1"/>
        <end position="17"/>
    </location>
</feature>
<keyword evidence="7" id="KW-1185">Reference proteome</keyword>
<dbReference type="EMBL" id="JNOM01000007">
    <property type="protein sequence ID" value="KNG90989.1"/>
    <property type="molecule type" value="Genomic_DNA"/>
</dbReference>
<dbReference type="InterPro" id="IPR011118">
    <property type="entry name" value="Tannase/feruloyl_esterase"/>
</dbReference>
<feature type="chain" id="PRO_5005394383" description="Carboxylic ester hydrolase" evidence="5">
    <location>
        <begin position="18"/>
        <end position="484"/>
    </location>
</feature>
<dbReference type="GeneID" id="26802485"/>
<dbReference type="OrthoDB" id="3039123at2759"/>
<evidence type="ECO:0000256" key="4">
    <source>
        <dbReference type="ARBA" id="ARBA00023157"/>
    </source>
</evidence>
<evidence type="ECO:0000313" key="7">
    <source>
        <dbReference type="Proteomes" id="UP000037505"/>
    </source>
</evidence>
<dbReference type="GO" id="GO:0052689">
    <property type="term" value="F:carboxylic ester hydrolase activity"/>
    <property type="evidence" value="ECO:0007669"/>
    <property type="project" value="UniProtKB-KW"/>
</dbReference>
<sequence length="484" mass="53181">MQWSILPLAGLVAGVYAAKNCTVARLTELLPENSTVFYANDYPAHYNFTPPVSLNYGSTSSPRGISAYELPVAACIAQANITLPNNTQHSVGFVLPDDWNGRFLANGNGEFSGSIGWDAIVSLLALQNWGHVALHNAVGLKEVEEYPEDFDGVIAGAPAWWTSHQQLWNVLTAIWNLPETADYHVTSDQMSAVAAEILKQCDPQDGVKDNILQNPFGCVLDITTLACNSTSSNDTCLTSPQIGTVNKLFNPWVDANDTFVFPGYTLGTEVGAPSLDADFVTYIQYMLQLGGDWTWEDWNSQELIALSEKLNPGNATADNFNISPFYEKGGKLIHYHGYSDPSIATGSSFYFFNHVVEALKPKGIPIESFYRFFPVPGMEHCTFSPADQNAPYYFNGADQSGSLSGTHWGVPGFNDSKHDIVLAIMDWVENGTTPDYLIPTKWWNDDPADGVEIQRPICPYPQLALYNGTGNTSLPENWHCGTLY</sequence>
<keyword evidence="1" id="KW-0719">Serine esterase</keyword>
<protein>
    <recommendedName>
        <fullName evidence="5">Carboxylic ester hydrolase</fullName>
        <ecNumber evidence="5">3.1.1.-</ecNumber>
    </recommendedName>
</protein>
<dbReference type="Proteomes" id="UP000037505">
    <property type="component" value="Unassembled WGS sequence"/>
</dbReference>
<comment type="similarity">
    <text evidence="5">Belongs to the tannase family.</text>
</comment>
<keyword evidence="4" id="KW-1015">Disulfide bond</keyword>
<organism evidence="6 7">
    <name type="scientific">Aspergillus nomiae NRRL (strain ATCC 15546 / NRRL 13137 / CBS 260.88 / M93)</name>
    <dbReference type="NCBI Taxonomy" id="1509407"/>
    <lineage>
        <taxon>Eukaryota</taxon>
        <taxon>Fungi</taxon>
        <taxon>Dikarya</taxon>
        <taxon>Ascomycota</taxon>
        <taxon>Pezizomycotina</taxon>
        <taxon>Eurotiomycetes</taxon>
        <taxon>Eurotiomycetidae</taxon>
        <taxon>Eurotiales</taxon>
        <taxon>Aspergillaceae</taxon>
        <taxon>Aspergillus</taxon>
        <taxon>Aspergillus subgen. Circumdati</taxon>
    </lineage>
</organism>
<dbReference type="Pfam" id="PF07519">
    <property type="entry name" value="Tannase"/>
    <property type="match status" value="2"/>
</dbReference>
<evidence type="ECO:0000256" key="3">
    <source>
        <dbReference type="ARBA" id="ARBA00022801"/>
    </source>
</evidence>
<evidence type="ECO:0000313" key="6">
    <source>
        <dbReference type="EMBL" id="KNG90989.1"/>
    </source>
</evidence>
<evidence type="ECO:0000256" key="2">
    <source>
        <dbReference type="ARBA" id="ARBA00022729"/>
    </source>
</evidence>
<keyword evidence="2 5" id="KW-0732">Signal</keyword>
<dbReference type="PANTHER" id="PTHR33938">
    <property type="entry name" value="FERULOYL ESTERASE B-RELATED"/>
    <property type="match status" value="1"/>
</dbReference>
<evidence type="ECO:0000256" key="5">
    <source>
        <dbReference type="RuleBase" id="RU361238"/>
    </source>
</evidence>
<reference evidence="6 7" key="1">
    <citation type="submission" date="2014-06" db="EMBL/GenBank/DDBJ databases">
        <title>The Genome of the Aflatoxigenic Filamentous Fungus Aspergillus nomius.</title>
        <authorList>
            <person name="Moore M.G."/>
            <person name="Shannon B.M."/>
            <person name="Brian M.M."/>
        </authorList>
    </citation>
    <scope>NUCLEOTIDE SEQUENCE [LARGE SCALE GENOMIC DNA]</scope>
    <source>
        <strain evidence="6 7">NRRL 13137</strain>
    </source>
</reference>
<keyword evidence="3 5" id="KW-0378">Hydrolase</keyword>
<comment type="caution">
    <text evidence="6">The sequence shown here is derived from an EMBL/GenBank/DDBJ whole genome shotgun (WGS) entry which is preliminary data.</text>
</comment>
<evidence type="ECO:0000256" key="1">
    <source>
        <dbReference type="ARBA" id="ARBA00022487"/>
    </source>
</evidence>
<dbReference type="RefSeq" id="XP_015411912.1">
    <property type="nucleotide sequence ID" value="XM_015545939.1"/>
</dbReference>
<gene>
    <name evidence="6" type="ORF">ANOM_000681</name>
</gene>
<proteinExistence type="inferred from homology"/>
<name>A0A0L1JGV0_ASPN3</name>